<dbReference type="OrthoDB" id="9802264at2"/>
<gene>
    <name evidence="6" type="primary">macB_2</name>
    <name evidence="6" type="ORF">CLMAG_44010</name>
</gene>
<dbReference type="Proteomes" id="UP000076603">
    <property type="component" value="Unassembled WGS sequence"/>
</dbReference>
<evidence type="ECO:0000256" key="3">
    <source>
        <dbReference type="ARBA" id="ARBA00022741"/>
    </source>
</evidence>
<dbReference type="EMBL" id="LWAE01000005">
    <property type="protein sequence ID" value="KZL90629.1"/>
    <property type="molecule type" value="Genomic_DNA"/>
</dbReference>
<dbReference type="InterPro" id="IPR003593">
    <property type="entry name" value="AAA+_ATPase"/>
</dbReference>
<evidence type="ECO:0000256" key="2">
    <source>
        <dbReference type="ARBA" id="ARBA00022448"/>
    </source>
</evidence>
<comment type="similarity">
    <text evidence="1">Belongs to the ABC transporter superfamily.</text>
</comment>
<dbReference type="EC" id="3.6.3.-" evidence="6"/>
<dbReference type="InterPro" id="IPR017911">
    <property type="entry name" value="MacB-like_ATP-bd"/>
</dbReference>
<dbReference type="PANTHER" id="PTHR42798:SF6">
    <property type="entry name" value="CELL DIVISION ATP-BINDING PROTEIN FTSE"/>
    <property type="match status" value="1"/>
</dbReference>
<dbReference type="GO" id="GO:0016887">
    <property type="term" value="F:ATP hydrolysis activity"/>
    <property type="evidence" value="ECO:0007669"/>
    <property type="project" value="InterPro"/>
</dbReference>
<dbReference type="GO" id="GO:0005524">
    <property type="term" value="F:ATP binding"/>
    <property type="evidence" value="ECO:0007669"/>
    <property type="project" value="UniProtKB-KW"/>
</dbReference>
<dbReference type="Pfam" id="PF00005">
    <property type="entry name" value="ABC_tran"/>
    <property type="match status" value="1"/>
</dbReference>
<dbReference type="STRING" id="1121326.CLMAG_44010"/>
<dbReference type="GO" id="GO:0022857">
    <property type="term" value="F:transmembrane transporter activity"/>
    <property type="evidence" value="ECO:0007669"/>
    <property type="project" value="UniProtKB-ARBA"/>
</dbReference>
<dbReference type="GO" id="GO:0098796">
    <property type="term" value="C:membrane protein complex"/>
    <property type="evidence" value="ECO:0007669"/>
    <property type="project" value="UniProtKB-ARBA"/>
</dbReference>
<dbReference type="CDD" id="cd03255">
    <property type="entry name" value="ABC_MJ0796_LolCDE_FtsE"/>
    <property type="match status" value="1"/>
</dbReference>
<keyword evidence="4 6" id="KW-0067">ATP-binding</keyword>
<dbReference type="InterPro" id="IPR027417">
    <property type="entry name" value="P-loop_NTPase"/>
</dbReference>
<evidence type="ECO:0000256" key="1">
    <source>
        <dbReference type="ARBA" id="ARBA00005417"/>
    </source>
</evidence>
<evidence type="ECO:0000259" key="5">
    <source>
        <dbReference type="PROSITE" id="PS50893"/>
    </source>
</evidence>
<name>A0A162S0N8_9CLOT</name>
<dbReference type="Gene3D" id="3.40.50.300">
    <property type="entry name" value="P-loop containing nucleotide triphosphate hydrolases"/>
    <property type="match status" value="1"/>
</dbReference>
<feature type="domain" description="ABC transporter" evidence="5">
    <location>
        <begin position="3"/>
        <end position="234"/>
    </location>
</feature>
<dbReference type="InterPro" id="IPR017871">
    <property type="entry name" value="ABC_transporter-like_CS"/>
</dbReference>
<keyword evidence="6" id="KW-0378">Hydrolase</keyword>
<keyword evidence="7" id="KW-1185">Reference proteome</keyword>
<dbReference type="SMART" id="SM00382">
    <property type="entry name" value="AAA"/>
    <property type="match status" value="1"/>
</dbReference>
<protein>
    <submittedName>
        <fullName evidence="6">Macrolide export ATP-binding/permease protein MacB</fullName>
        <ecNumber evidence="6">3.6.3.-</ecNumber>
    </submittedName>
</protein>
<dbReference type="FunFam" id="3.40.50.300:FF:000032">
    <property type="entry name" value="Export ABC transporter ATP-binding protein"/>
    <property type="match status" value="1"/>
</dbReference>
<accession>A0A162S0N8</accession>
<dbReference type="RefSeq" id="WP_066626985.1">
    <property type="nucleotide sequence ID" value="NZ_FQXL01000011.1"/>
</dbReference>
<reference evidence="6 7" key="1">
    <citation type="submission" date="2016-04" db="EMBL/GenBank/DDBJ databases">
        <title>Genome sequence of Clostridium magnum DSM 2767.</title>
        <authorList>
            <person name="Poehlein A."/>
            <person name="Uhlig R."/>
            <person name="Fischer R."/>
            <person name="Bahl H."/>
            <person name="Daniel R."/>
        </authorList>
    </citation>
    <scope>NUCLEOTIDE SEQUENCE [LARGE SCALE GENOMIC DNA]</scope>
    <source>
        <strain evidence="6 7">DSM 2767</strain>
    </source>
</reference>
<dbReference type="PROSITE" id="PS00211">
    <property type="entry name" value="ABC_TRANSPORTER_1"/>
    <property type="match status" value="1"/>
</dbReference>
<dbReference type="PANTHER" id="PTHR42798">
    <property type="entry name" value="LIPOPROTEIN-RELEASING SYSTEM ATP-BINDING PROTEIN LOLD"/>
    <property type="match status" value="1"/>
</dbReference>
<comment type="caution">
    <text evidence="6">The sequence shown here is derived from an EMBL/GenBank/DDBJ whole genome shotgun (WGS) entry which is preliminary data.</text>
</comment>
<keyword evidence="3" id="KW-0547">Nucleotide-binding</keyword>
<organism evidence="6 7">
    <name type="scientific">Clostridium magnum DSM 2767</name>
    <dbReference type="NCBI Taxonomy" id="1121326"/>
    <lineage>
        <taxon>Bacteria</taxon>
        <taxon>Bacillati</taxon>
        <taxon>Bacillota</taxon>
        <taxon>Clostridia</taxon>
        <taxon>Eubacteriales</taxon>
        <taxon>Clostridiaceae</taxon>
        <taxon>Clostridium</taxon>
    </lineage>
</organism>
<dbReference type="SUPFAM" id="SSF52540">
    <property type="entry name" value="P-loop containing nucleoside triphosphate hydrolases"/>
    <property type="match status" value="1"/>
</dbReference>
<keyword evidence="2" id="KW-0813">Transport</keyword>
<evidence type="ECO:0000256" key="4">
    <source>
        <dbReference type="ARBA" id="ARBA00022840"/>
    </source>
</evidence>
<dbReference type="InterPro" id="IPR003439">
    <property type="entry name" value="ABC_transporter-like_ATP-bd"/>
</dbReference>
<proteinExistence type="inferred from homology"/>
<evidence type="ECO:0000313" key="6">
    <source>
        <dbReference type="EMBL" id="KZL90629.1"/>
    </source>
</evidence>
<dbReference type="PATRIC" id="fig|1121326.3.peg.4466"/>
<sequence>MIIKLENLIKVYDTGAIKLEALKGINLSIEEKEYVAIMGASGSGKSTLMNVLGCLDKLTSGKYYLDDIDISTLDDNEIASIRNKKIGFVFQAFNLLPKLTALGNVELPMMYAGVSRSEREKKAKWALERVGLIDRINHKPNELSGGQKQRVAIARALVNEPAIILADEPTGNLDSTVSEEIMGIFQQLNQEGVTIVMVTHEPDIAAHAKRSIVFKDGNIISDSIIKDRVIVGGMN</sequence>
<evidence type="ECO:0000313" key="7">
    <source>
        <dbReference type="Proteomes" id="UP000076603"/>
    </source>
</evidence>
<dbReference type="PROSITE" id="PS50893">
    <property type="entry name" value="ABC_TRANSPORTER_2"/>
    <property type="match status" value="1"/>
</dbReference>
<dbReference type="AlphaFoldDB" id="A0A162S0N8"/>